<proteinExistence type="predicted"/>
<dbReference type="Proteomes" id="UP001566132">
    <property type="component" value="Unassembled WGS sequence"/>
</dbReference>
<gene>
    <name evidence="1" type="ORF">ABEB36_012669</name>
</gene>
<evidence type="ECO:0000313" key="2">
    <source>
        <dbReference type="Proteomes" id="UP001566132"/>
    </source>
</evidence>
<reference evidence="1 2" key="1">
    <citation type="submission" date="2024-05" db="EMBL/GenBank/DDBJ databases">
        <title>Genetic variation in Jamaican populations of the coffee berry borer (Hypothenemus hampei).</title>
        <authorList>
            <person name="Errbii M."/>
            <person name="Myrie A."/>
        </authorList>
    </citation>
    <scope>NUCLEOTIDE SEQUENCE [LARGE SCALE GENOMIC DNA]</scope>
    <source>
        <strain evidence="1">JA-Hopewell-2020-01-JO</strain>
        <tissue evidence="1">Whole body</tissue>
    </source>
</reference>
<accession>A0ABD1EER8</accession>
<dbReference type="EMBL" id="JBDJPC010000009">
    <property type="protein sequence ID" value="KAL1492184.1"/>
    <property type="molecule type" value="Genomic_DNA"/>
</dbReference>
<protein>
    <submittedName>
        <fullName evidence="1">Uncharacterized protein</fullName>
    </submittedName>
</protein>
<evidence type="ECO:0000313" key="1">
    <source>
        <dbReference type="EMBL" id="KAL1492184.1"/>
    </source>
</evidence>
<sequence>MIKRHKICENFNERSTYLARSRGFAQSNSSTQKLFEFVIILTSLYHNEFQSIIQEINGPGLYVELDSTNNGAIVYFLGK</sequence>
<comment type="caution">
    <text evidence="1">The sequence shown here is derived from an EMBL/GenBank/DDBJ whole genome shotgun (WGS) entry which is preliminary data.</text>
</comment>
<name>A0ABD1EER8_HYPHA</name>
<keyword evidence="2" id="KW-1185">Reference proteome</keyword>
<dbReference type="AlphaFoldDB" id="A0ABD1EER8"/>
<organism evidence="1 2">
    <name type="scientific">Hypothenemus hampei</name>
    <name type="common">Coffee berry borer</name>
    <dbReference type="NCBI Taxonomy" id="57062"/>
    <lineage>
        <taxon>Eukaryota</taxon>
        <taxon>Metazoa</taxon>
        <taxon>Ecdysozoa</taxon>
        <taxon>Arthropoda</taxon>
        <taxon>Hexapoda</taxon>
        <taxon>Insecta</taxon>
        <taxon>Pterygota</taxon>
        <taxon>Neoptera</taxon>
        <taxon>Endopterygota</taxon>
        <taxon>Coleoptera</taxon>
        <taxon>Polyphaga</taxon>
        <taxon>Cucujiformia</taxon>
        <taxon>Curculionidae</taxon>
        <taxon>Scolytinae</taxon>
        <taxon>Hypothenemus</taxon>
    </lineage>
</organism>